<organism evidence="2 3">
    <name type="scientific">Cupriavidus respiraculi</name>
    <dbReference type="NCBI Taxonomy" id="195930"/>
    <lineage>
        <taxon>Bacteria</taxon>
        <taxon>Pseudomonadati</taxon>
        <taxon>Pseudomonadota</taxon>
        <taxon>Betaproteobacteria</taxon>
        <taxon>Burkholderiales</taxon>
        <taxon>Burkholderiaceae</taxon>
        <taxon>Cupriavidus</taxon>
    </lineage>
</organism>
<gene>
    <name evidence="2" type="ORF">LMG21510_05078</name>
</gene>
<feature type="region of interest" description="Disordered" evidence="1">
    <location>
        <begin position="1"/>
        <end position="33"/>
    </location>
</feature>
<comment type="caution">
    <text evidence="2">The sequence shown here is derived from an EMBL/GenBank/DDBJ whole genome shotgun (WGS) entry which is preliminary data.</text>
</comment>
<dbReference type="EMBL" id="CAJZAH010000011">
    <property type="protein sequence ID" value="CAG9184362.1"/>
    <property type="molecule type" value="Genomic_DNA"/>
</dbReference>
<dbReference type="Proteomes" id="UP000721236">
    <property type="component" value="Unassembled WGS sequence"/>
</dbReference>
<proteinExistence type="predicted"/>
<reference evidence="2 3" key="1">
    <citation type="submission" date="2021-08" db="EMBL/GenBank/DDBJ databases">
        <authorList>
            <person name="Peeters C."/>
        </authorList>
    </citation>
    <scope>NUCLEOTIDE SEQUENCE [LARGE SCALE GENOMIC DNA]</scope>
    <source>
        <strain evidence="2 3">LMG 21510</strain>
    </source>
</reference>
<feature type="compositionally biased region" description="Basic and acidic residues" evidence="1">
    <location>
        <begin position="1"/>
        <end position="23"/>
    </location>
</feature>
<evidence type="ECO:0000313" key="3">
    <source>
        <dbReference type="Proteomes" id="UP000721236"/>
    </source>
</evidence>
<evidence type="ECO:0000313" key="2">
    <source>
        <dbReference type="EMBL" id="CAG9184362.1"/>
    </source>
</evidence>
<accession>A0ABM8XVD3</accession>
<protein>
    <submittedName>
        <fullName evidence="2">Uncharacterized protein</fullName>
    </submittedName>
</protein>
<sequence>MPSPRNEHQWAKQASTDDAHQDATARAFPPPLTREQLRAMYRRNSTPEVRDLLWEIARLQALARRAAQLTACFPLYDSHATSPAFPTLLEAIRRQLDTEPCVVEMASRAREFEEVFSAVPHATRRRGR</sequence>
<evidence type="ECO:0000256" key="1">
    <source>
        <dbReference type="SAM" id="MobiDB-lite"/>
    </source>
</evidence>
<keyword evidence="3" id="KW-1185">Reference proteome</keyword>
<dbReference type="RefSeq" id="WP_224044630.1">
    <property type="nucleotide sequence ID" value="NZ_CAJZAH010000011.1"/>
</dbReference>
<name>A0ABM8XVD3_9BURK</name>